<evidence type="ECO:0000313" key="2">
    <source>
        <dbReference type="Proteomes" id="UP000003781"/>
    </source>
</evidence>
<dbReference type="RefSeq" id="WP_008278026.1">
    <property type="nucleotide sequence ID" value="NZ_AAXW01000063.1"/>
</dbReference>
<dbReference type="SUPFAM" id="SSF52540">
    <property type="entry name" value="P-loop containing nucleoside triphosphate hydrolases"/>
    <property type="match status" value="1"/>
</dbReference>
<evidence type="ECO:0000313" key="1">
    <source>
        <dbReference type="EMBL" id="EAZ88863.1"/>
    </source>
</evidence>
<dbReference type="InterPro" id="IPR027417">
    <property type="entry name" value="P-loop_NTPase"/>
</dbReference>
<evidence type="ECO:0008006" key="3">
    <source>
        <dbReference type="Google" id="ProtNLM"/>
    </source>
</evidence>
<dbReference type="Gene3D" id="1.10.8.730">
    <property type="match status" value="1"/>
</dbReference>
<gene>
    <name evidence="1" type="ORF">CY0110_31255</name>
</gene>
<dbReference type="OrthoDB" id="494122at2"/>
<dbReference type="EMBL" id="AAXW01000063">
    <property type="protein sequence ID" value="EAZ88863.1"/>
    <property type="molecule type" value="Genomic_DNA"/>
</dbReference>
<dbReference type="AlphaFoldDB" id="A3IXC0"/>
<comment type="caution">
    <text evidence="1">The sequence shown here is derived from an EMBL/GenBank/DDBJ whole genome shotgun (WGS) entry which is preliminary data.</text>
</comment>
<dbReference type="Gene3D" id="3.40.50.300">
    <property type="entry name" value="P-loop containing nucleotide triphosphate hydrolases"/>
    <property type="match status" value="1"/>
</dbReference>
<reference evidence="1 2" key="1">
    <citation type="submission" date="2007-03" db="EMBL/GenBank/DDBJ databases">
        <authorList>
            <person name="Stal L."/>
            <person name="Ferriera S."/>
            <person name="Johnson J."/>
            <person name="Kravitz S."/>
            <person name="Beeson K."/>
            <person name="Sutton G."/>
            <person name="Rogers Y.-H."/>
            <person name="Friedman R."/>
            <person name="Frazier M."/>
            <person name="Venter J.C."/>
        </authorList>
    </citation>
    <scope>NUCLEOTIDE SEQUENCE [LARGE SCALE GENOMIC DNA]</scope>
    <source>
        <strain evidence="1 2">CCY0110</strain>
    </source>
</reference>
<accession>A3IXC0</accession>
<protein>
    <recommendedName>
        <fullName evidence="3">TraD/TraG TraM recognition site domain-containing protein</fullName>
    </recommendedName>
</protein>
<sequence>MVKVGVKKVVAPDGKKVKLKPFEDNFHLLTYLQYFDGLQESGATFLKKHSSENYRLTFGFHCLGISPILSEDELFTIFEGLKAFNDLPMGETLTLHFGSFNDDQQRQVELKQQMDSVESDELRLLLGGTAKRIHELTKAGVRKNIFLNVYVTYTVNQGVEAGKGDWADRCLAALEKGWYQATGAYEEVKSRAIEQIILEGYLRGFTRWRRWLSNQIGLNITPMTLDEIIEADYRRFNRFPRSRPMPYITCDVKAQQLSEKSTTLDPRTLLLAEEVPDGQRSFIKNKGEYTGVLVLADKPDVPSDDPGSSLFYLLDILSKESLYNFEFFTQIRRGNNKLLKDKMNSVTKQAQNASKEAAKSGNVDVGASIAAEEAVESQATLYRQAEPFHTGTVVLLHRPTQRGLDRACADFRSYFRRDGWMVREEEYAHRIWLETFPTLMWESLLGKPFNRHRTYVTEELPRILPLVFNRSRAKKGFEFIASEGGTPIFFDLYQRPIRTGICAASESGKTMLLSDILVQSLPYKMASTVLEVPRADGTGSFDALCDYLPDHCAYVDIGNFDKGLNMCEPPDLRGFSAKQQTERLDAFKKDLVDLLSNMVLGFKPNPALNINPDSVHSILGLAVNAFYEDIEIRQRFAMAFQKGFGSMEWRNMPVFTDFIPFCSLERLRLPNTTSDILKTLDYIKLRFNFWRESSLGQFLSRVSSFRTDSQILILSLRGLNNETDSALLGSIAYNSAVRRSLSFRDSIFIADEANILFDFDPLAIQVGRFFANGRKSGIRVMIAGQGLGSISKCAAADKIFDNMDIKLTGRIFPQSIDNYVQVFKYPYELIAENASERYGINKFERYSQWLFDDKRLIPVRHYPGSALFSLIANNPSETAKRHQFWQQYQGDKVRGLFELTKQFAS</sequence>
<name>A3IXC0_9CHRO</name>
<dbReference type="eggNOG" id="COG3451">
    <property type="taxonomic scope" value="Bacteria"/>
</dbReference>
<organism evidence="1 2">
    <name type="scientific">Crocosphaera chwakensis CCY0110</name>
    <dbReference type="NCBI Taxonomy" id="391612"/>
    <lineage>
        <taxon>Bacteria</taxon>
        <taxon>Bacillati</taxon>
        <taxon>Cyanobacteriota</taxon>
        <taxon>Cyanophyceae</taxon>
        <taxon>Oscillatoriophycideae</taxon>
        <taxon>Chroococcales</taxon>
        <taxon>Aphanothecaceae</taxon>
        <taxon>Crocosphaera</taxon>
        <taxon>Crocosphaera chwakensis</taxon>
    </lineage>
</organism>
<proteinExistence type="predicted"/>
<dbReference type="Proteomes" id="UP000003781">
    <property type="component" value="Unassembled WGS sequence"/>
</dbReference>
<keyword evidence="2" id="KW-1185">Reference proteome</keyword>